<keyword evidence="3" id="KW-1185">Reference proteome</keyword>
<dbReference type="RefSeq" id="WP_380662684.1">
    <property type="nucleotide sequence ID" value="NZ_JBHTCJ010000001.1"/>
</dbReference>
<reference evidence="3" key="1">
    <citation type="journal article" date="2019" name="Int. J. Syst. Evol. Microbiol.">
        <title>The Global Catalogue of Microorganisms (GCM) 10K type strain sequencing project: providing services to taxonomists for standard genome sequencing and annotation.</title>
        <authorList>
            <consortium name="The Broad Institute Genomics Platform"/>
            <consortium name="The Broad Institute Genome Sequencing Center for Infectious Disease"/>
            <person name="Wu L."/>
            <person name="Ma J."/>
        </authorList>
    </citation>
    <scope>NUCLEOTIDE SEQUENCE [LARGE SCALE GENOMIC DNA]</scope>
    <source>
        <strain evidence="3">WLHS5</strain>
    </source>
</reference>
<organism evidence="2 3">
    <name type="scientific">Saccharopolyspora griseoalba</name>
    <dbReference type="NCBI Taxonomy" id="1431848"/>
    <lineage>
        <taxon>Bacteria</taxon>
        <taxon>Bacillati</taxon>
        <taxon>Actinomycetota</taxon>
        <taxon>Actinomycetes</taxon>
        <taxon>Pseudonocardiales</taxon>
        <taxon>Pseudonocardiaceae</taxon>
        <taxon>Saccharopolyspora</taxon>
    </lineage>
</organism>
<gene>
    <name evidence="2" type="ORF">ACFQRI_00205</name>
</gene>
<protein>
    <submittedName>
        <fullName evidence="2">Recombinase-like helix-turn-helix domain-containing protein</fullName>
    </submittedName>
</protein>
<feature type="domain" description="Recombinase-like" evidence="1">
    <location>
        <begin position="3"/>
        <end position="71"/>
    </location>
</feature>
<comment type="caution">
    <text evidence="2">The sequence shown here is derived from an EMBL/GenBank/DDBJ whole genome shotgun (WGS) entry which is preliminary data.</text>
</comment>
<evidence type="ECO:0000259" key="1">
    <source>
        <dbReference type="Pfam" id="PF20552"/>
    </source>
</evidence>
<sequence>MPLNLEPVQSRSGATTSYEDAFADELEGIYGRGIHDLAGVVSALNETGVRPPDGADWTEEAFTREIARLGAKEANR</sequence>
<name>A0ABW2LBG3_9PSEU</name>
<proteinExistence type="predicted"/>
<accession>A0ABW2LBG3</accession>
<dbReference type="EMBL" id="JBHTCJ010000001">
    <property type="protein sequence ID" value="MFC7339813.1"/>
    <property type="molecule type" value="Genomic_DNA"/>
</dbReference>
<evidence type="ECO:0000313" key="3">
    <source>
        <dbReference type="Proteomes" id="UP001596504"/>
    </source>
</evidence>
<evidence type="ECO:0000313" key="2">
    <source>
        <dbReference type="EMBL" id="MFC7339813.1"/>
    </source>
</evidence>
<dbReference type="InterPro" id="IPR046789">
    <property type="entry name" value="HTH_62"/>
</dbReference>
<dbReference type="Proteomes" id="UP001596504">
    <property type="component" value="Unassembled WGS sequence"/>
</dbReference>
<dbReference type="Pfam" id="PF20552">
    <property type="entry name" value="HTH_62"/>
    <property type="match status" value="1"/>
</dbReference>